<dbReference type="Pfam" id="PF04366">
    <property type="entry name" value="Ysc84"/>
    <property type="match status" value="1"/>
</dbReference>
<dbReference type="Pfam" id="PF00018">
    <property type="entry name" value="SH3_1"/>
    <property type="match status" value="1"/>
</dbReference>
<dbReference type="Gene3D" id="2.30.30.40">
    <property type="entry name" value="SH3 Domains"/>
    <property type="match status" value="1"/>
</dbReference>
<dbReference type="PROSITE" id="PS50002">
    <property type="entry name" value="SH3"/>
    <property type="match status" value="1"/>
</dbReference>
<dbReference type="FunFam" id="2.30.30.40:FF:000100">
    <property type="entry name" value="SH3 domain-containing YSC84-like protein 1"/>
    <property type="match status" value="1"/>
</dbReference>
<evidence type="ECO:0000256" key="3">
    <source>
        <dbReference type="PROSITE-ProRule" id="PRU00192"/>
    </source>
</evidence>
<evidence type="ECO:0000313" key="6">
    <source>
        <dbReference type="Proteomes" id="UP000644660"/>
    </source>
</evidence>
<organism evidence="5 6">
    <name type="scientific">Maudiozyma barnettii</name>
    <dbReference type="NCBI Taxonomy" id="61262"/>
    <lineage>
        <taxon>Eukaryota</taxon>
        <taxon>Fungi</taxon>
        <taxon>Dikarya</taxon>
        <taxon>Ascomycota</taxon>
        <taxon>Saccharomycotina</taxon>
        <taxon>Saccharomycetes</taxon>
        <taxon>Saccharomycetales</taxon>
        <taxon>Saccharomycetaceae</taxon>
        <taxon>Maudiozyma</taxon>
    </lineage>
</organism>
<dbReference type="InterPro" id="IPR036028">
    <property type="entry name" value="SH3-like_dom_sf"/>
</dbReference>
<name>A0A8H2VES4_9SACH</name>
<dbReference type="GO" id="GO:0030479">
    <property type="term" value="C:actin cortical patch"/>
    <property type="evidence" value="ECO:0007669"/>
    <property type="project" value="TreeGrafter"/>
</dbReference>
<dbReference type="InterPro" id="IPR001452">
    <property type="entry name" value="SH3_domain"/>
</dbReference>
<comment type="similarity">
    <text evidence="1">Belongs to the SH3YL1 family.</text>
</comment>
<dbReference type="CDD" id="cd11525">
    <property type="entry name" value="SYLF_SH3YL1_like"/>
    <property type="match status" value="1"/>
</dbReference>
<evidence type="ECO:0000256" key="2">
    <source>
        <dbReference type="ARBA" id="ARBA00022443"/>
    </source>
</evidence>
<proteinExistence type="inferred from homology"/>
<dbReference type="AlphaFoldDB" id="A0A8H2VES4"/>
<evidence type="ECO:0000256" key="1">
    <source>
        <dbReference type="ARBA" id="ARBA00007761"/>
    </source>
</evidence>
<dbReference type="GO" id="GO:0051015">
    <property type="term" value="F:actin filament binding"/>
    <property type="evidence" value="ECO:0007669"/>
    <property type="project" value="TreeGrafter"/>
</dbReference>
<keyword evidence="2 3" id="KW-0728">SH3 domain</keyword>
<dbReference type="InterPro" id="IPR007461">
    <property type="entry name" value="Ysc84_actin-binding"/>
</dbReference>
<keyword evidence="6" id="KW-1185">Reference proteome</keyword>
<dbReference type="RefSeq" id="XP_041406084.1">
    <property type="nucleotide sequence ID" value="XM_041550150.1"/>
</dbReference>
<evidence type="ECO:0000259" key="4">
    <source>
        <dbReference type="PROSITE" id="PS50002"/>
    </source>
</evidence>
<comment type="caution">
    <text evidence="5">The sequence shown here is derived from an EMBL/GenBank/DDBJ whole genome shotgun (WGS) entry which is preliminary data.</text>
</comment>
<dbReference type="PANTHER" id="PTHR15629:SF2">
    <property type="entry name" value="SH3 DOMAIN-CONTAINING YSC84-LIKE PROTEIN 1"/>
    <property type="match status" value="1"/>
</dbReference>
<dbReference type="SUPFAM" id="SSF50044">
    <property type="entry name" value="SH3-domain"/>
    <property type="match status" value="1"/>
</dbReference>
<dbReference type="SMART" id="SM00326">
    <property type="entry name" value="SH3"/>
    <property type="match status" value="1"/>
</dbReference>
<dbReference type="GO" id="GO:0035091">
    <property type="term" value="F:phosphatidylinositol binding"/>
    <property type="evidence" value="ECO:0007669"/>
    <property type="project" value="TreeGrafter"/>
</dbReference>
<dbReference type="InterPro" id="IPR033643">
    <property type="entry name" value="SYLF_SH3YL1-like"/>
</dbReference>
<dbReference type="OrthoDB" id="443981at2759"/>
<sequence>MPFPFGLNNPLPRDLDNEAKKAANVLKSFVKPNQVLGEDQIIPPKVLQNAKGLAIITVLKAGFLFSGRAGSGVIVARQGGGYWSAPSAIALAGAGAGGMVGVELTDFVFILNTEEAVQSFSQFGTITLGGNMSVSAGPLGRNAEYDASASTGGISTVYSYSKSKGLFAGISVEGSAIIERRETNRKMYGDNCTTKLILTGRVDPPFEYDALYSILDSRAFNPEAKMNEGNDFYDDIPDDFDCAEVKNNKSRSNLKDHFVVDKSIEDGITSDLKFNDNQDENSTILNNSTTKKIKVLALYDFDGVEKTDLPFKKGNVIEVIKRTKNQEDWWYGTVNGKVGNFPANYCSIQE</sequence>
<accession>A0A8H2VES4</accession>
<protein>
    <submittedName>
        <fullName evidence="5">Similar to Saccharomyces cerevisiae YHR016C YSC84 Actin-binding protein involved in bundling of actin filaments and endocytosis of actin cortical patches</fullName>
    </submittedName>
</protein>
<reference evidence="5 6" key="1">
    <citation type="submission" date="2020-05" db="EMBL/GenBank/DDBJ databases">
        <authorList>
            <person name="Casaregola S."/>
            <person name="Devillers H."/>
            <person name="Grondin C."/>
        </authorList>
    </citation>
    <scope>NUCLEOTIDE SEQUENCE [LARGE SCALE GENOMIC DNA]</scope>
    <source>
        <strain evidence="5 6">CLIB 1767</strain>
    </source>
</reference>
<evidence type="ECO:0000313" key="5">
    <source>
        <dbReference type="EMBL" id="CAB4254240.1"/>
    </source>
</evidence>
<feature type="domain" description="SH3" evidence="4">
    <location>
        <begin position="290"/>
        <end position="350"/>
    </location>
</feature>
<dbReference type="GO" id="GO:0051666">
    <property type="term" value="P:actin cortical patch localization"/>
    <property type="evidence" value="ECO:0007669"/>
    <property type="project" value="TreeGrafter"/>
</dbReference>
<dbReference type="PRINTS" id="PR00452">
    <property type="entry name" value="SH3DOMAIN"/>
</dbReference>
<dbReference type="PANTHER" id="PTHR15629">
    <property type="entry name" value="SH3YL1 PROTEIN"/>
    <property type="match status" value="1"/>
</dbReference>
<dbReference type="InterPro" id="IPR051702">
    <property type="entry name" value="SH3_domain_YSC84-like"/>
</dbReference>
<dbReference type="GO" id="GO:0051017">
    <property type="term" value="P:actin filament bundle assembly"/>
    <property type="evidence" value="ECO:0007669"/>
    <property type="project" value="TreeGrafter"/>
</dbReference>
<dbReference type="GeneID" id="64857227"/>
<dbReference type="Proteomes" id="UP000644660">
    <property type="component" value="Unassembled WGS sequence"/>
</dbReference>
<dbReference type="EMBL" id="CAEFZW010000004">
    <property type="protein sequence ID" value="CAB4254240.1"/>
    <property type="molecule type" value="Genomic_DNA"/>
</dbReference>
<gene>
    <name evidence="5" type="ORF">KABA2_04S01760</name>
</gene>